<dbReference type="InterPro" id="IPR051460">
    <property type="entry name" value="HdrC_iron-sulfur_subunit"/>
</dbReference>
<reference evidence="7 8" key="1">
    <citation type="journal article" date="2019" name="Nat. Microbiol.">
        <title>Wide diversity of methane and short-chain alkane metabolisms in uncultured archaea.</title>
        <authorList>
            <person name="Borrel G."/>
            <person name="Adam P.S."/>
            <person name="McKay L.J."/>
            <person name="Chen L.X."/>
            <person name="Sierra-Garcia I.N."/>
            <person name="Sieber C.M."/>
            <person name="Letourneur Q."/>
            <person name="Ghozlane A."/>
            <person name="Andersen G.L."/>
            <person name="Li W.J."/>
            <person name="Hallam S.J."/>
            <person name="Muyzer G."/>
            <person name="de Oliveira V.M."/>
            <person name="Inskeep W.P."/>
            <person name="Banfield J.F."/>
            <person name="Gribaldo S."/>
        </authorList>
    </citation>
    <scope>NUCLEOTIDE SEQUENCE [LARGE SCALE GENOMIC DNA]</scope>
    <source>
        <strain evidence="7">NM1b</strain>
    </source>
</reference>
<keyword evidence="1" id="KW-0004">4Fe-4S</keyword>
<dbReference type="InterPro" id="IPR017896">
    <property type="entry name" value="4Fe4S_Fe-S-bd"/>
</dbReference>
<dbReference type="GO" id="GO:0005886">
    <property type="term" value="C:plasma membrane"/>
    <property type="evidence" value="ECO:0007669"/>
    <property type="project" value="TreeGrafter"/>
</dbReference>
<dbReference type="GO" id="GO:0051539">
    <property type="term" value="F:4 iron, 4 sulfur cluster binding"/>
    <property type="evidence" value="ECO:0007669"/>
    <property type="project" value="UniProtKB-KW"/>
</dbReference>
<dbReference type="Proteomes" id="UP000320766">
    <property type="component" value="Unassembled WGS sequence"/>
</dbReference>
<dbReference type="PANTHER" id="PTHR43255:SF1">
    <property type="entry name" value="IRON-SULFUR-BINDING OXIDOREDUCTASE FADF-RELATED"/>
    <property type="match status" value="1"/>
</dbReference>
<gene>
    <name evidence="7" type="ORF">EF807_08090</name>
</gene>
<dbReference type="Gene3D" id="3.30.70.20">
    <property type="match status" value="1"/>
</dbReference>
<protein>
    <submittedName>
        <fullName evidence="7">(Fe-S)-binding protein</fullName>
    </submittedName>
</protein>
<proteinExistence type="predicted"/>
<dbReference type="InterPro" id="IPR004017">
    <property type="entry name" value="Cys_rich_dom"/>
</dbReference>
<evidence type="ECO:0000313" key="7">
    <source>
        <dbReference type="EMBL" id="RZN66863.1"/>
    </source>
</evidence>
<keyword evidence="4" id="KW-0408">Iron</keyword>
<keyword evidence="5" id="KW-0411">Iron-sulfur</keyword>
<dbReference type="AlphaFoldDB" id="A0A520KUQ1"/>
<evidence type="ECO:0000313" key="8">
    <source>
        <dbReference type="Proteomes" id="UP000320766"/>
    </source>
</evidence>
<keyword evidence="2" id="KW-0479">Metal-binding</keyword>
<dbReference type="SUPFAM" id="SSF54862">
    <property type="entry name" value="4Fe-4S ferredoxins"/>
    <property type="match status" value="1"/>
</dbReference>
<evidence type="ECO:0000256" key="1">
    <source>
        <dbReference type="ARBA" id="ARBA00022485"/>
    </source>
</evidence>
<dbReference type="PROSITE" id="PS51379">
    <property type="entry name" value="4FE4S_FER_2"/>
    <property type="match status" value="2"/>
</dbReference>
<feature type="domain" description="4Fe-4S ferredoxin-type" evidence="6">
    <location>
        <begin position="43"/>
        <end position="72"/>
    </location>
</feature>
<sequence length="399" mass="45975">MKNEYDFFDRERCDLCGECLENCQYMDFTHDEAVEEMKNLIAGKESRVYDGCISCYACNTFCPKDCHPYELILKGWYDRYRKKGLPVRAKWLMPLPYPPENFRSFLVPKMPEDERALLRKWEAQSKSLDHEEMFYTGCNLLALPYLADTKIFRDLPIFGRWDLCCGEMYFRGGVYAPVKEQARKLTEYFAGSKVKRLYFICPGGLNMFKNVLPKQFGAEFDFECEYIGDWILDRMKSGKIKVEKKLDIDATVHDSCQTRVLGSSVMDTNRELLERIGVNVVEMEHNREKGYCCGCAAGLNDHRLSDMALTSIKAMKEMKATGASEAAIFCTGCYVTFGGFDVLYPTGQPKRHIMEYIKDACGEGFDSRVKERGRNVALGIVRSLPKLLSGERYWVEEIK</sequence>
<evidence type="ECO:0000256" key="4">
    <source>
        <dbReference type="ARBA" id="ARBA00023004"/>
    </source>
</evidence>
<name>A0A520KUQ1_9EURY</name>
<evidence type="ECO:0000259" key="6">
    <source>
        <dbReference type="PROSITE" id="PS51379"/>
    </source>
</evidence>
<evidence type="ECO:0000256" key="2">
    <source>
        <dbReference type="ARBA" id="ARBA00022723"/>
    </source>
</evidence>
<dbReference type="PANTHER" id="PTHR43255">
    <property type="entry name" value="IRON-SULFUR-BINDING OXIDOREDUCTASE FADF-RELATED-RELATED"/>
    <property type="match status" value="1"/>
</dbReference>
<dbReference type="InterPro" id="IPR017900">
    <property type="entry name" value="4Fe4S_Fe_S_CS"/>
</dbReference>
<dbReference type="PROSITE" id="PS00198">
    <property type="entry name" value="4FE4S_FER_1"/>
    <property type="match status" value="1"/>
</dbReference>
<comment type="caution">
    <text evidence="7">The sequence shown here is derived from an EMBL/GenBank/DDBJ whole genome shotgun (WGS) entry which is preliminary data.</text>
</comment>
<feature type="domain" description="4Fe-4S ferredoxin-type" evidence="6">
    <location>
        <begin position="4"/>
        <end position="33"/>
    </location>
</feature>
<dbReference type="Pfam" id="PF02754">
    <property type="entry name" value="CCG"/>
    <property type="match status" value="1"/>
</dbReference>
<accession>A0A520KUQ1</accession>
<keyword evidence="3" id="KW-0560">Oxidoreductase</keyword>
<dbReference type="EMBL" id="RXIL01000150">
    <property type="protein sequence ID" value="RZN66863.1"/>
    <property type="molecule type" value="Genomic_DNA"/>
</dbReference>
<organism evidence="7 8">
    <name type="scientific">Candidatus Methanolliviera hydrocarbonicum</name>
    <dbReference type="NCBI Taxonomy" id="2491085"/>
    <lineage>
        <taxon>Archaea</taxon>
        <taxon>Methanobacteriati</taxon>
        <taxon>Methanobacteriota</taxon>
        <taxon>Candidatus Methanoliparia</taxon>
        <taxon>Candidatus Methanoliparales</taxon>
        <taxon>Candidatus Methanollivieraceae</taxon>
        <taxon>Candidatus Methanolliviera</taxon>
    </lineage>
</organism>
<dbReference type="GO" id="GO:0046872">
    <property type="term" value="F:metal ion binding"/>
    <property type="evidence" value="ECO:0007669"/>
    <property type="project" value="UniProtKB-KW"/>
</dbReference>
<evidence type="ECO:0000256" key="5">
    <source>
        <dbReference type="ARBA" id="ARBA00023014"/>
    </source>
</evidence>
<evidence type="ECO:0000256" key="3">
    <source>
        <dbReference type="ARBA" id="ARBA00023002"/>
    </source>
</evidence>
<dbReference type="GO" id="GO:0016491">
    <property type="term" value="F:oxidoreductase activity"/>
    <property type="evidence" value="ECO:0007669"/>
    <property type="project" value="UniProtKB-KW"/>
</dbReference>